<evidence type="ECO:0000313" key="3">
    <source>
        <dbReference type="EMBL" id="PTL73268.1"/>
    </source>
</evidence>
<dbReference type="Proteomes" id="UP000241085">
    <property type="component" value="Unassembled WGS sequence"/>
</dbReference>
<dbReference type="RefSeq" id="WP_107574763.1">
    <property type="nucleotide sequence ID" value="NZ_PZPL01000001.1"/>
</dbReference>
<evidence type="ECO:0000256" key="1">
    <source>
        <dbReference type="SAM" id="MobiDB-lite"/>
    </source>
</evidence>
<keyword evidence="2" id="KW-0472">Membrane</keyword>
<feature type="transmembrane region" description="Helical" evidence="2">
    <location>
        <begin position="69"/>
        <end position="94"/>
    </location>
</feature>
<keyword evidence="2" id="KW-0812">Transmembrane</keyword>
<gene>
    <name evidence="3" type="ORF">C1I63_10660</name>
</gene>
<feature type="transmembrane region" description="Helical" evidence="2">
    <location>
        <begin position="37"/>
        <end position="57"/>
    </location>
</feature>
<accession>A0A2T4UUR3</accession>
<dbReference type="AlphaFoldDB" id="A0A2T4UUR3"/>
<sequence length="106" mass="10935">MPDPTLTGLVDTLSTGTPPSDTPPAPGRRGVVRPADLVAALTGVALGFFSLFVHALAEWQYLGASVESVSALGWLTPAIAGALCLVVAAVPVVVRSVRRRRTRASS</sequence>
<dbReference type="EMBL" id="PZPL01000001">
    <property type="protein sequence ID" value="PTL73268.1"/>
    <property type="molecule type" value="Genomic_DNA"/>
</dbReference>
<proteinExistence type="predicted"/>
<name>A0A2T4UUR3_9MICO</name>
<feature type="region of interest" description="Disordered" evidence="1">
    <location>
        <begin position="1"/>
        <end position="29"/>
    </location>
</feature>
<reference evidence="3 4" key="1">
    <citation type="submission" date="2018-03" db="EMBL/GenBank/DDBJ databases">
        <title>Bacteriophage NCPPB3778 and a type I-E CRISPR drive the evolution of the US Biological Select Agent, Rathayibacter toxicus.</title>
        <authorList>
            <person name="Davis E.W.II."/>
            <person name="Tabima J.F."/>
            <person name="Weisberg A.J."/>
            <person name="Dantas Lopes L."/>
            <person name="Wiseman M.S."/>
            <person name="Wiseman M.S."/>
            <person name="Pupko T."/>
            <person name="Belcher M.S."/>
            <person name="Sechler A.J."/>
            <person name="Tancos M.A."/>
            <person name="Schroeder B.K."/>
            <person name="Murray T.D."/>
            <person name="Luster D.G."/>
            <person name="Schneider W.L."/>
            <person name="Rogers E."/>
            <person name="Andreote F.D."/>
            <person name="Grunwald N.J."/>
            <person name="Putnam M.L."/>
            <person name="Chang J.H."/>
        </authorList>
    </citation>
    <scope>NUCLEOTIDE SEQUENCE [LARGE SCALE GENOMIC DNA]</scope>
    <source>
        <strain evidence="3 4">DSM 15933</strain>
    </source>
</reference>
<keyword evidence="4" id="KW-1185">Reference proteome</keyword>
<evidence type="ECO:0000256" key="2">
    <source>
        <dbReference type="SAM" id="Phobius"/>
    </source>
</evidence>
<protein>
    <submittedName>
        <fullName evidence="3">Uncharacterized protein</fullName>
    </submittedName>
</protein>
<evidence type="ECO:0000313" key="4">
    <source>
        <dbReference type="Proteomes" id="UP000241085"/>
    </source>
</evidence>
<keyword evidence="2" id="KW-1133">Transmembrane helix</keyword>
<comment type="caution">
    <text evidence="3">The sequence shown here is derived from an EMBL/GenBank/DDBJ whole genome shotgun (WGS) entry which is preliminary data.</text>
</comment>
<organism evidence="3 4">
    <name type="scientific">Rathayibacter caricis DSM 15933</name>
    <dbReference type="NCBI Taxonomy" id="1328867"/>
    <lineage>
        <taxon>Bacteria</taxon>
        <taxon>Bacillati</taxon>
        <taxon>Actinomycetota</taxon>
        <taxon>Actinomycetes</taxon>
        <taxon>Micrococcales</taxon>
        <taxon>Microbacteriaceae</taxon>
        <taxon>Rathayibacter</taxon>
    </lineage>
</organism>